<dbReference type="Proteomes" id="UP000008784">
    <property type="component" value="Unassembled WGS sequence"/>
</dbReference>
<keyword evidence="3" id="KW-1185">Reference proteome</keyword>
<dbReference type="GeneID" id="22892209"/>
<dbReference type="AlphaFoldDB" id="G1X9U2"/>
<dbReference type="OrthoDB" id="5320220at2759"/>
<gene>
    <name evidence="2" type="ORF">AOL_s00076g431</name>
</gene>
<sequence length="387" mass="44046">MSLTIQKLFENFIDQAEPEAIELCAELELLEDNTTKMKTMVFAFFQDYIQELKNSIGAPNDAGYPLKMKFLVPATKKTVFMEDRKCILNTWSFGYWNQFSTIKKDIKILCQKYDDIADAKRKFSNRLSREAAARGITFDSYLKDLGILEMFGKFKKGMRTIYRKLAPAAQRFGALQIVALKAKALMWRIFKGPKIWKTKKSTGSIEWEFTIRLNVDWANELGRLNTKLTDDRISKANDLADSRFPVISKFKQPKGDLKILKKIFGCIEEGTQTAGITNHGREPYALDIIGETLAELSLAKFLDDIDNGRLNLFPGEDSESESPQTCPKTPENALATDLSDDFESMNFDFSDNFYSMGPLSTESRTSLVSSPNSEFKSLDQLDRMDLD</sequence>
<dbReference type="EMBL" id="ADOT01000127">
    <property type="protein sequence ID" value="EGX50080.1"/>
    <property type="molecule type" value="Genomic_DNA"/>
</dbReference>
<feature type="compositionally biased region" description="Polar residues" evidence="1">
    <location>
        <begin position="360"/>
        <end position="375"/>
    </location>
</feature>
<evidence type="ECO:0000256" key="1">
    <source>
        <dbReference type="SAM" id="MobiDB-lite"/>
    </source>
</evidence>
<dbReference type="RefSeq" id="XP_011121285.1">
    <property type="nucleotide sequence ID" value="XM_011122983.1"/>
</dbReference>
<comment type="caution">
    <text evidence="2">The sequence shown here is derived from an EMBL/GenBank/DDBJ whole genome shotgun (WGS) entry which is preliminary data.</text>
</comment>
<reference evidence="2 3" key="1">
    <citation type="journal article" date="2011" name="PLoS Pathog.">
        <title>Genomic and proteomic analyses of the fungus Arthrobotrys oligospora provide insights into nematode-trap formation.</title>
        <authorList>
            <person name="Yang J."/>
            <person name="Wang L."/>
            <person name="Ji X."/>
            <person name="Feng Y."/>
            <person name="Li X."/>
            <person name="Zou C."/>
            <person name="Xu J."/>
            <person name="Ren Y."/>
            <person name="Mi Q."/>
            <person name="Wu J."/>
            <person name="Liu S."/>
            <person name="Liu Y."/>
            <person name="Huang X."/>
            <person name="Wang H."/>
            <person name="Niu X."/>
            <person name="Li J."/>
            <person name="Liang L."/>
            <person name="Luo Y."/>
            <person name="Ji K."/>
            <person name="Zhou W."/>
            <person name="Yu Z."/>
            <person name="Li G."/>
            <person name="Liu Y."/>
            <person name="Li L."/>
            <person name="Qiao M."/>
            <person name="Feng L."/>
            <person name="Zhang K.-Q."/>
        </authorList>
    </citation>
    <scope>NUCLEOTIDE SEQUENCE [LARGE SCALE GENOMIC DNA]</scope>
    <source>
        <strain evidence="3">ATCC 24927 / CBS 115.81 / DSM 1491</strain>
    </source>
</reference>
<proteinExistence type="predicted"/>
<feature type="compositionally biased region" description="Basic and acidic residues" evidence="1">
    <location>
        <begin position="376"/>
        <end position="387"/>
    </location>
</feature>
<dbReference type="InParanoid" id="G1X9U2"/>
<dbReference type="HOGENOM" id="CLU_713654_0_0_1"/>
<accession>G1X9U2</accession>
<organism evidence="2 3">
    <name type="scientific">Arthrobotrys oligospora (strain ATCC 24927 / CBS 115.81 / DSM 1491)</name>
    <name type="common">Nematode-trapping fungus</name>
    <name type="synonym">Didymozoophaga oligospora</name>
    <dbReference type="NCBI Taxonomy" id="756982"/>
    <lineage>
        <taxon>Eukaryota</taxon>
        <taxon>Fungi</taxon>
        <taxon>Dikarya</taxon>
        <taxon>Ascomycota</taxon>
        <taxon>Pezizomycotina</taxon>
        <taxon>Orbiliomycetes</taxon>
        <taxon>Orbiliales</taxon>
        <taxon>Orbiliaceae</taxon>
        <taxon>Orbilia</taxon>
        <taxon>Orbilia oligospora</taxon>
    </lineage>
</organism>
<feature type="region of interest" description="Disordered" evidence="1">
    <location>
        <begin position="360"/>
        <end position="387"/>
    </location>
</feature>
<evidence type="ECO:0000313" key="3">
    <source>
        <dbReference type="Proteomes" id="UP000008784"/>
    </source>
</evidence>
<protein>
    <submittedName>
        <fullName evidence="2">Uncharacterized protein</fullName>
    </submittedName>
</protein>
<name>G1X9U2_ARTOA</name>
<evidence type="ECO:0000313" key="2">
    <source>
        <dbReference type="EMBL" id="EGX50080.1"/>
    </source>
</evidence>